<dbReference type="STRING" id="570521.SAMN04488508_101355"/>
<keyword evidence="2" id="KW-1185">Reference proteome</keyword>
<organism evidence="1 2">
    <name type="scientific">Aquimarina spongiae</name>
    <dbReference type="NCBI Taxonomy" id="570521"/>
    <lineage>
        <taxon>Bacteria</taxon>
        <taxon>Pseudomonadati</taxon>
        <taxon>Bacteroidota</taxon>
        <taxon>Flavobacteriia</taxon>
        <taxon>Flavobacteriales</taxon>
        <taxon>Flavobacteriaceae</taxon>
        <taxon>Aquimarina</taxon>
    </lineage>
</organism>
<evidence type="ECO:0000313" key="1">
    <source>
        <dbReference type="EMBL" id="SHI37288.1"/>
    </source>
</evidence>
<dbReference type="Proteomes" id="UP000184432">
    <property type="component" value="Unassembled WGS sequence"/>
</dbReference>
<evidence type="ECO:0000313" key="2">
    <source>
        <dbReference type="Proteomes" id="UP000184432"/>
    </source>
</evidence>
<accession>A0A1M6ALS9</accession>
<name>A0A1M6ALS9_9FLAO</name>
<dbReference type="RefSeq" id="WP_073313007.1">
    <property type="nucleotide sequence ID" value="NZ_FQYP01000001.1"/>
</dbReference>
<dbReference type="EMBL" id="FQYP01000001">
    <property type="protein sequence ID" value="SHI37288.1"/>
    <property type="molecule type" value="Genomic_DNA"/>
</dbReference>
<protein>
    <submittedName>
        <fullName evidence="1">Uncharacterized protein</fullName>
    </submittedName>
</protein>
<dbReference type="OrthoDB" id="1165062at2"/>
<sequence length="148" mass="17554">MKTHTLFAILWFTTIVLQAQENQQITTTTLTNVTIEVQQFEETQNIEKDQPTYPVEEYKAMIARCKELSLKIIAYDRMIQEGTMKRSQRKAWKRDLMEAKLLNYRIDDFTNAYLRQNYSLIEHVDNKSLSDYYDFSKVLESANKYAGF</sequence>
<reference evidence="2" key="1">
    <citation type="submission" date="2016-11" db="EMBL/GenBank/DDBJ databases">
        <authorList>
            <person name="Varghese N."/>
            <person name="Submissions S."/>
        </authorList>
    </citation>
    <scope>NUCLEOTIDE SEQUENCE [LARGE SCALE GENOMIC DNA]</scope>
    <source>
        <strain evidence="2">DSM 22623</strain>
    </source>
</reference>
<proteinExistence type="predicted"/>
<gene>
    <name evidence="1" type="ORF">SAMN04488508_101355</name>
</gene>
<dbReference type="AlphaFoldDB" id="A0A1M6ALS9"/>